<evidence type="ECO:0000256" key="2">
    <source>
        <dbReference type="ARBA" id="ARBA00022857"/>
    </source>
</evidence>
<dbReference type="GO" id="GO:0044281">
    <property type="term" value="P:small molecule metabolic process"/>
    <property type="evidence" value="ECO:0007669"/>
    <property type="project" value="UniProtKB-ARBA"/>
</dbReference>
<gene>
    <name evidence="4" type="ORF">CI109_102577</name>
</gene>
<dbReference type="Pfam" id="PF13561">
    <property type="entry name" value="adh_short_C2"/>
    <property type="match status" value="1"/>
</dbReference>
<dbReference type="GeneID" id="43591097"/>
<dbReference type="KEGG" id="ksn:43591097"/>
<reference evidence="4" key="1">
    <citation type="submission" date="2017-08" db="EMBL/GenBank/DDBJ databases">
        <authorList>
            <person name="Cuomo C."/>
            <person name="Billmyre B."/>
            <person name="Heitman J."/>
        </authorList>
    </citation>
    <scope>NUCLEOTIDE SEQUENCE</scope>
    <source>
        <strain evidence="4">CBS 12478</strain>
    </source>
</reference>
<dbReference type="PRINTS" id="PR00081">
    <property type="entry name" value="GDHRDH"/>
</dbReference>
<dbReference type="SUPFAM" id="SSF51735">
    <property type="entry name" value="NAD(P)-binding Rossmann-fold domains"/>
    <property type="match status" value="1"/>
</dbReference>
<dbReference type="PANTHER" id="PTHR43008">
    <property type="entry name" value="BENZIL REDUCTASE"/>
    <property type="match status" value="1"/>
</dbReference>
<dbReference type="AlphaFoldDB" id="A0A5M6BSE1"/>
<evidence type="ECO:0000313" key="5">
    <source>
        <dbReference type="Proteomes" id="UP000322225"/>
    </source>
</evidence>
<evidence type="ECO:0000256" key="3">
    <source>
        <dbReference type="ARBA" id="ARBA00023002"/>
    </source>
</evidence>
<comment type="similarity">
    <text evidence="1">Belongs to the short-chain dehydrogenases/reductases (SDR) family.</text>
</comment>
<keyword evidence="5" id="KW-1185">Reference proteome</keyword>
<accession>A0A5M6BSE1</accession>
<dbReference type="GO" id="GO:0005975">
    <property type="term" value="P:carbohydrate metabolic process"/>
    <property type="evidence" value="ECO:0007669"/>
    <property type="project" value="UniProtKB-ARBA"/>
</dbReference>
<dbReference type="Proteomes" id="UP000322225">
    <property type="component" value="Chromosome 4"/>
</dbReference>
<dbReference type="FunFam" id="3.40.50.720:FF:000090">
    <property type="entry name" value="NADP-dependent mannitol dehydrogenase"/>
    <property type="match status" value="1"/>
</dbReference>
<organism evidence="4 5">
    <name type="scientific">Kwoniella shandongensis</name>
    <dbReference type="NCBI Taxonomy" id="1734106"/>
    <lineage>
        <taxon>Eukaryota</taxon>
        <taxon>Fungi</taxon>
        <taxon>Dikarya</taxon>
        <taxon>Basidiomycota</taxon>
        <taxon>Agaricomycotina</taxon>
        <taxon>Tremellomycetes</taxon>
        <taxon>Tremellales</taxon>
        <taxon>Cryptococcaceae</taxon>
        <taxon>Kwoniella</taxon>
    </lineage>
</organism>
<proteinExistence type="inferred from homology"/>
<dbReference type="Gene3D" id="3.40.50.720">
    <property type="entry name" value="NAD(P)-binding Rossmann-like Domain"/>
    <property type="match status" value="1"/>
</dbReference>
<dbReference type="PANTHER" id="PTHR43008:SF14">
    <property type="entry name" value="DEHYDROGENASE ARBD, PUTATIVE-RELATED"/>
    <property type="match status" value="1"/>
</dbReference>
<dbReference type="InterPro" id="IPR002347">
    <property type="entry name" value="SDR_fam"/>
</dbReference>
<dbReference type="EMBL" id="CP144054">
    <property type="protein sequence ID" value="WWD18128.1"/>
    <property type="molecule type" value="Genomic_DNA"/>
</dbReference>
<dbReference type="InterPro" id="IPR036291">
    <property type="entry name" value="NAD(P)-bd_dom_sf"/>
</dbReference>
<evidence type="ECO:0000313" key="4">
    <source>
        <dbReference type="EMBL" id="WWD18128.1"/>
    </source>
</evidence>
<dbReference type="GO" id="GO:0050085">
    <property type="term" value="F:mannitol 2-dehydrogenase (NADP+) activity"/>
    <property type="evidence" value="ECO:0007669"/>
    <property type="project" value="UniProtKB-ARBA"/>
</dbReference>
<dbReference type="GO" id="GO:0050664">
    <property type="term" value="F:oxidoreductase activity, acting on NAD(P)H, oxygen as acceptor"/>
    <property type="evidence" value="ECO:0007669"/>
    <property type="project" value="TreeGrafter"/>
</dbReference>
<name>A0A5M6BSE1_9TREE</name>
<dbReference type="RefSeq" id="XP_031858712.1">
    <property type="nucleotide sequence ID" value="XM_032006931.1"/>
</dbReference>
<dbReference type="PRINTS" id="PR00080">
    <property type="entry name" value="SDRFAMILY"/>
</dbReference>
<keyword evidence="2" id="KW-0521">NADP</keyword>
<keyword evidence="3" id="KW-0560">Oxidoreductase</keyword>
<reference evidence="4" key="2">
    <citation type="submission" date="2024-01" db="EMBL/GenBank/DDBJ databases">
        <title>Comparative genomics of Cryptococcus and Kwoniella reveals pathogenesis evolution and contrasting modes of karyotype evolution via chromosome fusion or intercentromeric recombination.</title>
        <authorList>
            <person name="Coelho M.A."/>
            <person name="David-Palma M."/>
            <person name="Shea T."/>
            <person name="Bowers K."/>
            <person name="McGinley-Smith S."/>
            <person name="Mohammad A.W."/>
            <person name="Gnirke A."/>
            <person name="Yurkov A.M."/>
            <person name="Nowrousian M."/>
            <person name="Sun S."/>
            <person name="Cuomo C.A."/>
            <person name="Heitman J."/>
        </authorList>
    </citation>
    <scope>NUCLEOTIDE SEQUENCE</scope>
    <source>
        <strain evidence="4">CBS 12478</strain>
    </source>
</reference>
<sequence>MSFIRSTLNLSRASSAPLKQRAASLSALRNFTKPSAVALNSNDNKGTKKGDGYEEHRVEVEPQMAAIDESITFEHPKKWTGRHPGHDMNKGDFGRHTKRTLASFSMDGKVCLVTGAARGLGNMMARTFVESGANAIVLVDLKKEDAENAAKDLVKWFVENGEAEEGEIEALGLGCDVSDEASVQAVFAEVKERFGRLDAVVTAAGIVENFVAHEYPTPKIKKLMDINVMGTWYCALEAAKLMPEGGSITLVGSMSGSIVNVPQPQTPYNFSKAAVRHMARSLAVEWATKGIRVNCLAPGYTLTNLTKVILDANPVLRDQWLHRIPMGRLADPSDLKGAVIYLASDSSKYTTGSEIVVDGGYTCL</sequence>
<evidence type="ECO:0000256" key="1">
    <source>
        <dbReference type="ARBA" id="ARBA00006484"/>
    </source>
</evidence>
<protein>
    <submittedName>
        <fullName evidence="4">Uncharacterized protein</fullName>
    </submittedName>
</protein>
<dbReference type="OrthoDB" id="5325318at2759"/>